<feature type="region of interest" description="Disordered" evidence="1">
    <location>
        <begin position="37"/>
        <end position="69"/>
    </location>
</feature>
<evidence type="ECO:0000313" key="4">
    <source>
        <dbReference type="EMBL" id="KAF0329566.1"/>
    </source>
</evidence>
<dbReference type="InterPro" id="IPR046676">
    <property type="entry name" value="DUF6546"/>
</dbReference>
<evidence type="ECO:0008006" key="6">
    <source>
        <dbReference type="Google" id="ProtNLM"/>
    </source>
</evidence>
<dbReference type="AlphaFoldDB" id="A0A8H3WJ20"/>
<dbReference type="Pfam" id="PF12937">
    <property type="entry name" value="F-box-like"/>
    <property type="match status" value="1"/>
</dbReference>
<feature type="domain" description="DUF6546" evidence="3">
    <location>
        <begin position="289"/>
        <end position="424"/>
    </location>
</feature>
<dbReference type="InterPro" id="IPR001810">
    <property type="entry name" value="F-box_dom"/>
</dbReference>
<name>A0A8H3WJ20_9PEZI</name>
<reference evidence="4 5" key="1">
    <citation type="submission" date="2019-12" db="EMBL/GenBank/DDBJ databases">
        <title>A genome sequence resource for the geographically widespread anthracnose pathogen Colletotrichum asianum.</title>
        <authorList>
            <person name="Meng Y."/>
        </authorList>
    </citation>
    <scope>NUCLEOTIDE SEQUENCE [LARGE SCALE GENOMIC DNA]</scope>
    <source>
        <strain evidence="4 5">ICMP 18580</strain>
    </source>
</reference>
<evidence type="ECO:0000259" key="2">
    <source>
        <dbReference type="Pfam" id="PF12937"/>
    </source>
</evidence>
<dbReference type="Proteomes" id="UP000434172">
    <property type="component" value="Unassembled WGS sequence"/>
</dbReference>
<dbReference type="Pfam" id="PF20183">
    <property type="entry name" value="DUF6546"/>
    <property type="match status" value="1"/>
</dbReference>
<evidence type="ECO:0000256" key="1">
    <source>
        <dbReference type="SAM" id="MobiDB-lite"/>
    </source>
</evidence>
<organism evidence="4 5">
    <name type="scientific">Colletotrichum asianum</name>
    <dbReference type="NCBI Taxonomy" id="702518"/>
    <lineage>
        <taxon>Eukaryota</taxon>
        <taxon>Fungi</taxon>
        <taxon>Dikarya</taxon>
        <taxon>Ascomycota</taxon>
        <taxon>Pezizomycotina</taxon>
        <taxon>Sordariomycetes</taxon>
        <taxon>Hypocreomycetidae</taxon>
        <taxon>Glomerellales</taxon>
        <taxon>Glomerellaceae</taxon>
        <taxon>Colletotrichum</taxon>
        <taxon>Colletotrichum gloeosporioides species complex</taxon>
    </lineage>
</organism>
<protein>
    <recommendedName>
        <fullName evidence="6">F-box domain-containing protein</fullName>
    </recommendedName>
</protein>
<dbReference type="OrthoDB" id="4840208at2759"/>
<proteinExistence type="predicted"/>
<feature type="compositionally biased region" description="Basic and acidic residues" evidence="1">
    <location>
        <begin position="56"/>
        <end position="69"/>
    </location>
</feature>
<gene>
    <name evidence="4" type="ORF">GQ607_003134</name>
</gene>
<evidence type="ECO:0000259" key="3">
    <source>
        <dbReference type="Pfam" id="PF20183"/>
    </source>
</evidence>
<dbReference type="EMBL" id="WOWK01000011">
    <property type="protein sequence ID" value="KAF0329566.1"/>
    <property type="molecule type" value="Genomic_DNA"/>
</dbReference>
<evidence type="ECO:0000313" key="5">
    <source>
        <dbReference type="Proteomes" id="UP000434172"/>
    </source>
</evidence>
<accession>A0A8H3WJ20</accession>
<keyword evidence="5" id="KW-1185">Reference proteome</keyword>
<sequence length="513" mass="58844">MCLSSSLSYITNLSNRLRGGSYPTVTAQKHDAEVGMSLSGRRSPHTAGLAHSEPQISKDSRQLSETRVTRDDLPRELATQILEYVVAQKDDYPLAPLAAVCKLWNQILEPHLFAEGTFRLTNASILSGDITPDTLANTIRGSRLPCLKKLRLVIDVDLSSFTTIVDYPRRRMRLGADFADVMDGFFDTMAGWKRDASFDLDIHEEQSCGHISIIWEANSLREPYGQFTAGLLSCLCSAMKGSDHSKEISYGYQERVRRNRSVEYERWDFLPPAVESLTVRDMDEQGYWRRPSTVFRTSIFSARHQLRTFRCSNSIDASLLQGPRLVLLRWPFLQHLSMTFFGLGLGVEDDADMMMMTMAKVARGMPEMKLFELWFTGRDIRARDAGHFCYTVDDQKAHAVWSMNREFRLSDILKSECDITAGHHTSRGLTTEVRRTNLAPGDVIQALPPAREEAAFFRERSYAADPYQKQEFEISYGHRFEYRQEYEIWGGRQFHRWEEDDNYPWSGDKSEDN</sequence>
<comment type="caution">
    <text evidence="4">The sequence shown here is derived from an EMBL/GenBank/DDBJ whole genome shotgun (WGS) entry which is preliminary data.</text>
</comment>
<feature type="domain" description="F-box" evidence="2">
    <location>
        <begin position="71"/>
        <end position="112"/>
    </location>
</feature>